<dbReference type="PANTHER" id="PTHR11017:SF579">
    <property type="entry name" value="TIR DOMAIN-CONTAINING PROTEIN"/>
    <property type="match status" value="1"/>
</dbReference>
<evidence type="ECO:0000259" key="2">
    <source>
        <dbReference type="PROSITE" id="PS50104"/>
    </source>
</evidence>
<dbReference type="Pfam" id="PF00931">
    <property type="entry name" value="NB-ARC"/>
    <property type="match status" value="1"/>
</dbReference>
<dbReference type="EMBL" id="CM026429">
    <property type="protein sequence ID" value="KAG0563237.1"/>
    <property type="molecule type" value="Genomic_DNA"/>
</dbReference>
<feature type="domain" description="TIR" evidence="2">
    <location>
        <begin position="22"/>
        <end position="191"/>
    </location>
</feature>
<reference evidence="3" key="1">
    <citation type="submission" date="2020-06" db="EMBL/GenBank/DDBJ databases">
        <title>WGS assembly of Ceratodon purpureus strain R40.</title>
        <authorList>
            <person name="Carey S.B."/>
            <person name="Jenkins J."/>
            <person name="Shu S."/>
            <person name="Lovell J.T."/>
            <person name="Sreedasyam A."/>
            <person name="Maumus F."/>
            <person name="Tiley G.P."/>
            <person name="Fernandez-Pozo N."/>
            <person name="Barry K."/>
            <person name="Chen C."/>
            <person name="Wang M."/>
            <person name="Lipzen A."/>
            <person name="Daum C."/>
            <person name="Saski C.A."/>
            <person name="Payton A.C."/>
            <person name="Mcbreen J.C."/>
            <person name="Conrad R.E."/>
            <person name="Kollar L.M."/>
            <person name="Olsson S."/>
            <person name="Huttunen S."/>
            <person name="Landis J.B."/>
            <person name="Wickett N.J."/>
            <person name="Johnson M.G."/>
            <person name="Rensing S.A."/>
            <person name="Grimwood J."/>
            <person name="Schmutz J."/>
            <person name="Mcdaniel S.F."/>
        </authorList>
    </citation>
    <scope>NUCLEOTIDE SEQUENCE</scope>
    <source>
        <strain evidence="3">R40</strain>
    </source>
</reference>
<dbReference type="SUPFAM" id="SSF52058">
    <property type="entry name" value="L domain-like"/>
    <property type="match status" value="2"/>
</dbReference>
<sequence length="1096" mass="125716">MAGSSTSVARDRDGKTHRNVASGHPVFLSHSGAQKNFAEQLCVDLESFNRYPFFDKRSDSLPKGELFPQHIFKAIQQCQVGVVVLSEEFFCSKWPMLELVEMSKTKKLNNRELKFMPIFLSISPNECCSRANRERWLSMWREWSQEDNRIKIEEWVEALKLLGPTNGFVYKVGLGEVKFRKKIVKEICKVVPPSVVWDDFHVQGRSRLCQVIRDKLNTIQPCGGIRKLGVYGVGGIGKTTLCKSLCKDFLMEYQGKVCHAELKELKEGSKIELLREVLKRLTQTNEKALQRFSEDECRDLLRKEMSKQRVFLTIDNVFDSSKCLEEANMYLQVEYDIDSVVIVTARSLDQLQMLKIDERHCLEMPELKEDEARSLFLYHATHAGHVQYPPEVEVDEEIISRCLKKCYFCKGPKNKYHYHPLALEVLGRQFGYNSEPWDVQLDRLEAEDTFNQLQERGNQHPIFSILRRSFDTLAPEDQLLFMDVAIAYPEHYFWSKRDIFTWLSLVHEASSDAIKRRLMGLKRKSVIEELGDGSRDIVMHDLWREFAVMETKIGEVERQRWVYDVVDNLSLRSEEGGVVGTRFGGGWVNLQRICMMRTERSFLGMENLRLRSMDELNPPHGMKIMQTIKSCASVHINQSIRSMVTTDTSPIPLDEVSFSYCTNVTVLKLLRVRMKILDLNALRHLRSLEYDSGWSLVSSNTSPPAVKVRGLARLSNLVVLLLDGIPGHSSWIEAISGLTKLQILRLDSGTRWRPDDKHEIKYPNLRKLWSLRDVTMTRFRNRANTISGFSKRMSFLRILDLSECSFLRCDGVGDLVALEELNLSYCKKLKELPNLQSLTRLRRLNIRNCGLIRALPGFGALVALEVLQAAGCFKLAQLLDLRKLVHLQVLNIYNSPASALLGLGNMTSLREISVRFEVLEDCRDLQMLTELRKVWVSGWGSQGLPFLSTLPKLEDLGLVDSRGVELLTGLSNLTGLLKFNFYFCDFKDVSCLSHFSTLRELIITNCDKLERLPDIHKLTRLEMLEIYGCESLRIWEGLRGSRLLETVISDHGNGAGVYPLLIETLLCNGVPVTELPDARSFPHLKHLYLSPPLLYQ</sequence>
<dbReference type="InterPro" id="IPR027417">
    <property type="entry name" value="P-loop_NTPase"/>
</dbReference>
<dbReference type="GO" id="GO:0006952">
    <property type="term" value="P:defense response"/>
    <property type="evidence" value="ECO:0007669"/>
    <property type="project" value="InterPro"/>
</dbReference>
<dbReference type="PROSITE" id="PS50104">
    <property type="entry name" value="TIR"/>
    <property type="match status" value="1"/>
</dbReference>
<organism evidence="3 4">
    <name type="scientific">Ceratodon purpureus</name>
    <name type="common">Fire moss</name>
    <name type="synonym">Dicranum purpureum</name>
    <dbReference type="NCBI Taxonomy" id="3225"/>
    <lineage>
        <taxon>Eukaryota</taxon>
        <taxon>Viridiplantae</taxon>
        <taxon>Streptophyta</taxon>
        <taxon>Embryophyta</taxon>
        <taxon>Bryophyta</taxon>
        <taxon>Bryophytina</taxon>
        <taxon>Bryopsida</taxon>
        <taxon>Dicranidae</taxon>
        <taxon>Pseudoditrichales</taxon>
        <taxon>Ditrichaceae</taxon>
        <taxon>Ceratodon</taxon>
    </lineage>
</organism>
<protein>
    <recommendedName>
        <fullName evidence="2">TIR domain-containing protein</fullName>
    </recommendedName>
</protein>
<dbReference type="GO" id="GO:0043531">
    <property type="term" value="F:ADP binding"/>
    <property type="evidence" value="ECO:0007669"/>
    <property type="project" value="InterPro"/>
</dbReference>
<keyword evidence="4" id="KW-1185">Reference proteome</keyword>
<dbReference type="InterPro" id="IPR000157">
    <property type="entry name" value="TIR_dom"/>
</dbReference>
<dbReference type="InterPro" id="IPR001611">
    <property type="entry name" value="Leu-rich_rpt"/>
</dbReference>
<dbReference type="Gene3D" id="3.40.50.10140">
    <property type="entry name" value="Toll/interleukin-1 receptor homology (TIR) domain"/>
    <property type="match status" value="1"/>
</dbReference>
<dbReference type="Gene3D" id="3.40.50.300">
    <property type="entry name" value="P-loop containing nucleotide triphosphate hydrolases"/>
    <property type="match status" value="1"/>
</dbReference>
<dbReference type="Proteomes" id="UP000822688">
    <property type="component" value="Chromosome 8"/>
</dbReference>
<dbReference type="InterPro" id="IPR002182">
    <property type="entry name" value="NB-ARC"/>
</dbReference>
<dbReference type="Pfam" id="PF01582">
    <property type="entry name" value="TIR"/>
    <property type="match status" value="1"/>
</dbReference>
<proteinExistence type="predicted"/>
<feature type="region of interest" description="Disordered" evidence="1">
    <location>
        <begin position="1"/>
        <end position="26"/>
    </location>
</feature>
<accession>A0A8T0GXF6</accession>
<dbReference type="PANTHER" id="PTHR11017">
    <property type="entry name" value="LEUCINE-RICH REPEAT-CONTAINING PROTEIN"/>
    <property type="match status" value="1"/>
</dbReference>
<dbReference type="Gene3D" id="3.80.10.10">
    <property type="entry name" value="Ribonuclease Inhibitor"/>
    <property type="match status" value="2"/>
</dbReference>
<dbReference type="GO" id="GO:0007165">
    <property type="term" value="P:signal transduction"/>
    <property type="evidence" value="ECO:0007669"/>
    <property type="project" value="InterPro"/>
</dbReference>
<dbReference type="PROSITE" id="PS51450">
    <property type="entry name" value="LRR"/>
    <property type="match status" value="1"/>
</dbReference>
<dbReference type="SUPFAM" id="SSF52540">
    <property type="entry name" value="P-loop containing nucleoside triphosphate hydrolases"/>
    <property type="match status" value="1"/>
</dbReference>
<gene>
    <name evidence="3" type="ORF">KC19_8G014600</name>
</gene>
<name>A0A8T0GXF6_CERPU</name>
<evidence type="ECO:0000313" key="4">
    <source>
        <dbReference type="Proteomes" id="UP000822688"/>
    </source>
</evidence>
<evidence type="ECO:0000256" key="1">
    <source>
        <dbReference type="SAM" id="MobiDB-lite"/>
    </source>
</evidence>
<dbReference type="PRINTS" id="PR00364">
    <property type="entry name" value="DISEASERSIST"/>
</dbReference>
<dbReference type="InterPro" id="IPR044974">
    <property type="entry name" value="Disease_R_plants"/>
</dbReference>
<dbReference type="InterPro" id="IPR032675">
    <property type="entry name" value="LRR_dom_sf"/>
</dbReference>
<dbReference type="SUPFAM" id="SSF52200">
    <property type="entry name" value="Toll/Interleukin receptor TIR domain"/>
    <property type="match status" value="1"/>
</dbReference>
<comment type="caution">
    <text evidence="3">The sequence shown here is derived from an EMBL/GenBank/DDBJ whole genome shotgun (WGS) entry which is preliminary data.</text>
</comment>
<dbReference type="AlphaFoldDB" id="A0A8T0GXF6"/>
<dbReference type="InterPro" id="IPR035897">
    <property type="entry name" value="Toll_tir_struct_dom_sf"/>
</dbReference>
<dbReference type="SMART" id="SM00255">
    <property type="entry name" value="TIR"/>
    <property type="match status" value="1"/>
</dbReference>
<evidence type="ECO:0000313" key="3">
    <source>
        <dbReference type="EMBL" id="KAG0563237.1"/>
    </source>
</evidence>